<evidence type="ECO:0000313" key="2">
    <source>
        <dbReference type="Proteomes" id="UP000197468"/>
    </source>
</evidence>
<dbReference type="RefSeq" id="WP_088388339.1">
    <property type="nucleotide sequence ID" value="NZ_NIOF01000020.1"/>
</dbReference>
<sequence length="110" mass="12268">MIGPRLTPLAVIESATLCSPFDVAVSDPRLAGIDQTWVRGMALMTPLLVDPKVPLTYFVEWPDRSLGIAHLWTDEPRRSEALLDAYAAARQTLEKLALDCFFLYDPAMPH</sequence>
<proteinExistence type="predicted"/>
<dbReference type="Proteomes" id="UP000197468">
    <property type="component" value="Unassembled WGS sequence"/>
</dbReference>
<dbReference type="AlphaFoldDB" id="A0A246ITQ1"/>
<reference evidence="1 2" key="1">
    <citation type="journal article" date="2008" name="Int. J. Syst. Evol. Microbiol.">
        <title>Description of Roseateles aquatilis sp. nov. and Roseateles terrae sp. nov., in the class Betaproteobacteria, and emended description of the genus Roseateles.</title>
        <authorList>
            <person name="Gomila M."/>
            <person name="Bowien B."/>
            <person name="Falsen E."/>
            <person name="Moore E.R."/>
            <person name="Lalucat J."/>
        </authorList>
    </citation>
    <scope>NUCLEOTIDE SEQUENCE [LARGE SCALE GENOMIC DNA]</scope>
    <source>
        <strain evidence="1 2">CCUG 48205</strain>
    </source>
</reference>
<organism evidence="1 2">
    <name type="scientific">Roseateles aquatilis</name>
    <dbReference type="NCBI Taxonomy" id="431061"/>
    <lineage>
        <taxon>Bacteria</taxon>
        <taxon>Pseudomonadati</taxon>
        <taxon>Pseudomonadota</taxon>
        <taxon>Betaproteobacteria</taxon>
        <taxon>Burkholderiales</taxon>
        <taxon>Sphaerotilaceae</taxon>
        <taxon>Roseateles</taxon>
    </lineage>
</organism>
<comment type="caution">
    <text evidence="1">The sequence shown here is derived from an EMBL/GenBank/DDBJ whole genome shotgun (WGS) entry which is preliminary data.</text>
</comment>
<accession>A0A246ITQ1</accession>
<evidence type="ECO:0000313" key="1">
    <source>
        <dbReference type="EMBL" id="OWQ83595.1"/>
    </source>
</evidence>
<protein>
    <submittedName>
        <fullName evidence="1">Uncharacterized protein</fullName>
    </submittedName>
</protein>
<dbReference type="EMBL" id="NIOF01000020">
    <property type="protein sequence ID" value="OWQ83595.1"/>
    <property type="molecule type" value="Genomic_DNA"/>
</dbReference>
<keyword evidence="2" id="KW-1185">Reference proteome</keyword>
<name>A0A246ITQ1_9BURK</name>
<gene>
    <name evidence="1" type="ORF">CDN99_26050</name>
</gene>